<keyword evidence="4" id="KW-0067">ATP-binding</keyword>
<evidence type="ECO:0000313" key="7">
    <source>
        <dbReference type="EMBL" id="TVT17407.1"/>
    </source>
</evidence>
<gene>
    <name evidence="7" type="ORF">FNH05_36080</name>
</gene>
<dbReference type="GO" id="GO:0004674">
    <property type="term" value="F:protein serine/threonine kinase activity"/>
    <property type="evidence" value="ECO:0007669"/>
    <property type="project" value="TreeGrafter"/>
</dbReference>
<dbReference type="RefSeq" id="WP_144593320.1">
    <property type="nucleotide sequence ID" value="NZ_VJWX01000725.1"/>
</dbReference>
<dbReference type="InterPro" id="IPR011009">
    <property type="entry name" value="Kinase-like_dom_sf"/>
</dbReference>
<protein>
    <submittedName>
        <fullName evidence="7">Protein kinase</fullName>
    </submittedName>
</protein>
<evidence type="ECO:0000313" key="8">
    <source>
        <dbReference type="Proteomes" id="UP000320011"/>
    </source>
</evidence>
<dbReference type="PROSITE" id="PS50011">
    <property type="entry name" value="PROTEIN_KINASE_DOM"/>
    <property type="match status" value="1"/>
</dbReference>
<keyword evidence="3 7" id="KW-0418">Kinase</keyword>
<name>A0A557ZZI0_9PSEU</name>
<dbReference type="Proteomes" id="UP000320011">
    <property type="component" value="Unassembled WGS sequence"/>
</dbReference>
<feature type="compositionally biased region" description="Pro residues" evidence="5">
    <location>
        <begin position="284"/>
        <end position="297"/>
    </location>
</feature>
<reference evidence="7 8" key="1">
    <citation type="submission" date="2019-07" db="EMBL/GenBank/DDBJ databases">
        <authorList>
            <person name="Duangmal K."/>
            <person name="Teo W.F.A."/>
        </authorList>
    </citation>
    <scope>NUCLEOTIDE SEQUENCE [LARGE SCALE GENOMIC DNA]</scope>
    <source>
        <strain evidence="7 8">TBRC 6029</strain>
    </source>
</reference>
<evidence type="ECO:0000256" key="5">
    <source>
        <dbReference type="SAM" id="MobiDB-lite"/>
    </source>
</evidence>
<dbReference type="Gene3D" id="3.30.200.20">
    <property type="entry name" value="Phosphorylase Kinase, domain 1"/>
    <property type="match status" value="1"/>
</dbReference>
<proteinExistence type="predicted"/>
<feature type="non-terminal residue" evidence="7">
    <location>
        <position position="297"/>
    </location>
</feature>
<dbReference type="InterPro" id="IPR051681">
    <property type="entry name" value="Ser/Thr_Kinases-Pseudokinases"/>
</dbReference>
<evidence type="ECO:0000256" key="1">
    <source>
        <dbReference type="ARBA" id="ARBA00022679"/>
    </source>
</evidence>
<dbReference type="AlphaFoldDB" id="A0A557ZZI0"/>
<keyword evidence="8" id="KW-1185">Reference proteome</keyword>
<dbReference type="Pfam" id="PF00069">
    <property type="entry name" value="Pkinase"/>
    <property type="match status" value="1"/>
</dbReference>
<dbReference type="SUPFAM" id="SSF56112">
    <property type="entry name" value="Protein kinase-like (PK-like)"/>
    <property type="match status" value="1"/>
</dbReference>
<organism evidence="7 8">
    <name type="scientific">Amycolatopsis rhizosphaerae</name>
    <dbReference type="NCBI Taxonomy" id="2053003"/>
    <lineage>
        <taxon>Bacteria</taxon>
        <taxon>Bacillati</taxon>
        <taxon>Actinomycetota</taxon>
        <taxon>Actinomycetes</taxon>
        <taxon>Pseudonocardiales</taxon>
        <taxon>Pseudonocardiaceae</taxon>
        <taxon>Amycolatopsis</taxon>
    </lineage>
</organism>
<evidence type="ECO:0000256" key="2">
    <source>
        <dbReference type="ARBA" id="ARBA00022741"/>
    </source>
</evidence>
<dbReference type="PANTHER" id="PTHR44329:SF288">
    <property type="entry name" value="MITOGEN-ACTIVATED PROTEIN KINASE KINASE KINASE 20"/>
    <property type="match status" value="1"/>
</dbReference>
<evidence type="ECO:0000256" key="4">
    <source>
        <dbReference type="ARBA" id="ARBA00022840"/>
    </source>
</evidence>
<evidence type="ECO:0000259" key="6">
    <source>
        <dbReference type="PROSITE" id="PS50011"/>
    </source>
</evidence>
<comment type="caution">
    <text evidence="7">The sequence shown here is derived from an EMBL/GenBank/DDBJ whole genome shotgun (WGS) entry which is preliminary data.</text>
</comment>
<accession>A0A557ZZI0</accession>
<dbReference type="OrthoDB" id="3815424at2"/>
<keyword evidence="1" id="KW-0808">Transferase</keyword>
<sequence length="297" mass="31292">MSVESCEVVAGLKLLAEGPVATVYAGQWGGAEVAVKVFGEGFDRETTASFDRERKALDTLRAERAILPADGVTELPDGRSGVRMELCRGSLGGLLGSGKALAVRDALAVGWTVAAALAAAHQVGVVHGGVTPHNVLYRQSGELTLADFGLALRRRFPRDPMHTVEYAAPESLREDTLSVTSDLYGLGAVVFAALTGAPPFPHRTGQQPGERILQVLRDPVPPLDVPGIPPGLSEVVGRLLAKDPADRPQDAVVVAELFERMYRSEAGHNDVEDEFDDFAGTAPAAPPPPPSAPLSEP</sequence>
<feature type="region of interest" description="Disordered" evidence="5">
    <location>
        <begin position="268"/>
        <end position="297"/>
    </location>
</feature>
<dbReference type="InterPro" id="IPR000719">
    <property type="entry name" value="Prot_kinase_dom"/>
</dbReference>
<dbReference type="Gene3D" id="1.10.510.10">
    <property type="entry name" value="Transferase(Phosphotransferase) domain 1"/>
    <property type="match status" value="1"/>
</dbReference>
<evidence type="ECO:0000256" key="3">
    <source>
        <dbReference type="ARBA" id="ARBA00022777"/>
    </source>
</evidence>
<keyword evidence="2" id="KW-0547">Nucleotide-binding</keyword>
<dbReference type="PANTHER" id="PTHR44329">
    <property type="entry name" value="SERINE/THREONINE-PROTEIN KINASE TNNI3K-RELATED"/>
    <property type="match status" value="1"/>
</dbReference>
<reference evidence="7 8" key="2">
    <citation type="submission" date="2019-08" db="EMBL/GenBank/DDBJ databases">
        <title>Amycolatopsis acidicola sp. nov., isolated from peat swamp forest soil.</title>
        <authorList>
            <person name="Srisuk N."/>
        </authorList>
    </citation>
    <scope>NUCLEOTIDE SEQUENCE [LARGE SCALE GENOMIC DNA]</scope>
    <source>
        <strain evidence="7 8">TBRC 6029</strain>
    </source>
</reference>
<dbReference type="EMBL" id="VJWX01000725">
    <property type="protein sequence ID" value="TVT17407.1"/>
    <property type="molecule type" value="Genomic_DNA"/>
</dbReference>
<dbReference type="GO" id="GO:0005524">
    <property type="term" value="F:ATP binding"/>
    <property type="evidence" value="ECO:0007669"/>
    <property type="project" value="UniProtKB-KW"/>
</dbReference>
<feature type="domain" description="Protein kinase" evidence="6">
    <location>
        <begin position="9"/>
        <end position="259"/>
    </location>
</feature>